<dbReference type="Proteomes" id="UP000887580">
    <property type="component" value="Unplaced"/>
</dbReference>
<organism evidence="1 2">
    <name type="scientific">Panagrolaimus sp. PS1159</name>
    <dbReference type="NCBI Taxonomy" id="55785"/>
    <lineage>
        <taxon>Eukaryota</taxon>
        <taxon>Metazoa</taxon>
        <taxon>Ecdysozoa</taxon>
        <taxon>Nematoda</taxon>
        <taxon>Chromadorea</taxon>
        <taxon>Rhabditida</taxon>
        <taxon>Tylenchina</taxon>
        <taxon>Panagrolaimomorpha</taxon>
        <taxon>Panagrolaimoidea</taxon>
        <taxon>Panagrolaimidae</taxon>
        <taxon>Panagrolaimus</taxon>
    </lineage>
</organism>
<evidence type="ECO:0000313" key="1">
    <source>
        <dbReference type="Proteomes" id="UP000887580"/>
    </source>
</evidence>
<reference evidence="2" key="1">
    <citation type="submission" date="2022-11" db="UniProtKB">
        <authorList>
            <consortium name="WormBaseParasite"/>
        </authorList>
    </citation>
    <scope>IDENTIFICATION</scope>
</reference>
<accession>A0AC35FHX1</accession>
<evidence type="ECO:0000313" key="2">
    <source>
        <dbReference type="WBParaSite" id="PS1159_v2.g17081.t1"/>
    </source>
</evidence>
<protein>
    <submittedName>
        <fullName evidence="2">Zinc finger ZPR1-type domain-containing protein</fullName>
    </submittedName>
</protein>
<proteinExistence type="predicted"/>
<name>A0AC35FHX1_9BILA</name>
<dbReference type="WBParaSite" id="PS1159_v2.g17081.t1">
    <property type="protein sequence ID" value="PS1159_v2.g17081.t1"/>
    <property type="gene ID" value="PS1159_v2.g17081"/>
</dbReference>
<sequence length="479" mass="54127">MTETSSNEPEVIFKDLSADDEDQVPMEIESLCMQCHNNGITKIMCIRIPYYKQVIVMSFLCDHCGFRNNELQSGEAVQEFGTEIVLHAKTKEDLNRQVVKSEYASIEIPELDLVIPNKSQPGEITTVEGVLMRVKNGLEQDQDRRKAEHPEAAEQIDQFITKLQSFASLEKPFTLKLNDPSGNCYIQSPNPLHVDPRCIVSHYYRKLSDNKILGLADDNDEEEDPEIVAEREWKSYEDVKQEVLRFHVDCPGCGAPTETCMKPTDIPYFKEVIIMSTSCDTCGFKSNEVQASGATQEYGCRLSCEISDELDLARDVLKCDTCNMEIPELEIQVGYGALSSRFTTIEGLLQATREQLEEQSRFFMGDSAVDGNDGTNKRTIQNVLDGIDEILALKRKATIILDDCAGNSYIQSLMAPMDDPKLHKTFYKRTFEQNEELGLNDMKTENYGEMDAIEEGDEEEETKNEEENVVKEGATTQES</sequence>